<dbReference type="GO" id="GO:0016491">
    <property type="term" value="F:oxidoreductase activity"/>
    <property type="evidence" value="ECO:0007669"/>
    <property type="project" value="UniProtKB-KW"/>
</dbReference>
<keyword evidence="1" id="KW-0560">Oxidoreductase</keyword>
<dbReference type="RefSeq" id="WP_152816296.1">
    <property type="nucleotide sequence ID" value="NZ_WHPC01000085.1"/>
</dbReference>
<dbReference type="EMBL" id="WHPC01000085">
    <property type="protein sequence ID" value="MPV38517.1"/>
    <property type="molecule type" value="Genomic_DNA"/>
</dbReference>
<accession>A0A6N7ENR8</accession>
<comment type="caution">
    <text evidence="2">The sequence shown here is derived from an EMBL/GenBank/DDBJ whole genome shotgun (WGS) entry which is preliminary data.</text>
</comment>
<gene>
    <name evidence="2" type="ORF">GB881_15980</name>
</gene>
<dbReference type="Gene3D" id="3.50.50.60">
    <property type="entry name" value="FAD/NAD(P)-binding domain"/>
    <property type="match status" value="1"/>
</dbReference>
<proteinExistence type="predicted"/>
<feature type="non-terminal residue" evidence="2">
    <location>
        <position position="147"/>
    </location>
</feature>
<dbReference type="AlphaFoldDB" id="A0A6N7ENR8"/>
<dbReference type="SUPFAM" id="SSF51905">
    <property type="entry name" value="FAD/NAD(P)-binding domain"/>
    <property type="match status" value="1"/>
</dbReference>
<dbReference type="PRINTS" id="PR00368">
    <property type="entry name" value="FADPNR"/>
</dbReference>
<reference evidence="2 3" key="1">
    <citation type="submission" date="2019-10" db="EMBL/GenBank/DDBJ databases">
        <title>Georgenia wutianyii sp. nov. and Georgenia yuyongxinii sp. nov. isolated from plateau pika (Ochotona curzoniae) in the Qinghai-Tibet plateau of China.</title>
        <authorList>
            <person name="Tian Z."/>
        </authorList>
    </citation>
    <scope>NUCLEOTIDE SEQUENCE [LARGE SCALE GENOMIC DNA]</scope>
    <source>
        <strain evidence="2 3">JCM 19765</strain>
    </source>
</reference>
<evidence type="ECO:0000256" key="1">
    <source>
        <dbReference type="ARBA" id="ARBA00023002"/>
    </source>
</evidence>
<dbReference type="PANTHER" id="PTHR42949">
    <property type="entry name" value="ANAEROBIC GLYCEROL-3-PHOSPHATE DEHYDROGENASE SUBUNIT B"/>
    <property type="match status" value="1"/>
</dbReference>
<dbReference type="InterPro" id="IPR036188">
    <property type="entry name" value="FAD/NAD-bd_sf"/>
</dbReference>
<keyword evidence="3" id="KW-1185">Reference proteome</keyword>
<sequence>MREQTTGPEARSLGATRVVDVAVVGGGPAGLAAAVSAAEAGADVVLLDAAGQLGGQYWRHRDDAFHEPDGHGHHDWSVFLDLRDRLGAASRTGRAEHRPWTSVWLAERDGDLFRLRTTPVLPAGGTTPAPGEVLARRVVLAPGAYDR</sequence>
<dbReference type="PRINTS" id="PR00411">
    <property type="entry name" value="PNDRDTASEI"/>
</dbReference>
<dbReference type="Pfam" id="PF12831">
    <property type="entry name" value="FAD_oxidored"/>
    <property type="match status" value="1"/>
</dbReference>
<name>A0A6N7ENR8_9MICO</name>
<evidence type="ECO:0000313" key="2">
    <source>
        <dbReference type="EMBL" id="MPV38517.1"/>
    </source>
</evidence>
<dbReference type="InterPro" id="IPR051691">
    <property type="entry name" value="Metab_Enz_Cyan_OpOx_G3PDH"/>
</dbReference>
<protein>
    <submittedName>
        <fullName evidence="2">FAD-dependent oxidoreductase</fullName>
    </submittedName>
</protein>
<dbReference type="Proteomes" id="UP000437709">
    <property type="component" value="Unassembled WGS sequence"/>
</dbReference>
<dbReference type="PANTHER" id="PTHR42949:SF3">
    <property type="entry name" value="ANAEROBIC GLYCEROL-3-PHOSPHATE DEHYDROGENASE SUBUNIT B"/>
    <property type="match status" value="1"/>
</dbReference>
<organism evidence="2 3">
    <name type="scientific">Georgenia subflava</name>
    <dbReference type="NCBI Taxonomy" id="1622177"/>
    <lineage>
        <taxon>Bacteria</taxon>
        <taxon>Bacillati</taxon>
        <taxon>Actinomycetota</taxon>
        <taxon>Actinomycetes</taxon>
        <taxon>Micrococcales</taxon>
        <taxon>Bogoriellaceae</taxon>
        <taxon>Georgenia</taxon>
    </lineage>
</organism>
<evidence type="ECO:0000313" key="3">
    <source>
        <dbReference type="Proteomes" id="UP000437709"/>
    </source>
</evidence>
<dbReference type="OrthoDB" id="9801699at2"/>